<comment type="caution">
    <text evidence="4">The sequence shown here is derived from an EMBL/GenBank/DDBJ whole genome shotgun (WGS) entry which is preliminary data.</text>
</comment>
<evidence type="ECO:0000313" key="4">
    <source>
        <dbReference type="EMBL" id="THF74206.1"/>
    </source>
</evidence>
<dbReference type="OrthoDB" id="9808814at2"/>
<dbReference type="SUPFAM" id="SSF51735">
    <property type="entry name" value="NAD(P)-binding Rossmann-fold domains"/>
    <property type="match status" value="1"/>
</dbReference>
<dbReference type="RefSeq" id="WP_136372737.1">
    <property type="nucleotide sequence ID" value="NZ_SSOB01000043.1"/>
</dbReference>
<dbReference type="InterPro" id="IPR036291">
    <property type="entry name" value="NAD(P)-bd_dom_sf"/>
</dbReference>
<reference evidence="4 5" key="1">
    <citation type="submission" date="2019-04" db="EMBL/GenBank/DDBJ databases">
        <title>Cohnella sp. nov. isolated from preserved vegetables.</title>
        <authorList>
            <person name="Lin S.-Y."/>
            <person name="Hung M.-H."/>
            <person name="Young C.-C."/>
        </authorList>
    </citation>
    <scope>NUCLEOTIDE SEQUENCE [LARGE SCALE GENOMIC DNA]</scope>
    <source>
        <strain evidence="4 5">CC-MHH1044</strain>
    </source>
</reference>
<dbReference type="GO" id="GO:0016491">
    <property type="term" value="F:oxidoreductase activity"/>
    <property type="evidence" value="ECO:0007669"/>
    <property type="project" value="UniProtKB-KW"/>
</dbReference>
<dbReference type="AlphaFoldDB" id="A0A4S4BI90"/>
<dbReference type="PANTHER" id="PTHR43899:SF13">
    <property type="entry name" value="RH59310P"/>
    <property type="match status" value="1"/>
</dbReference>
<dbReference type="PRINTS" id="PR00081">
    <property type="entry name" value="GDHRDH"/>
</dbReference>
<dbReference type="EMBL" id="SSOB01000043">
    <property type="protein sequence ID" value="THF74206.1"/>
    <property type="molecule type" value="Genomic_DNA"/>
</dbReference>
<sequence length="279" mass="30463">MANTLQYRGKWVLITGASSGIGQVFASELASRGSNVVLVARSAQKLQQLAELLREKHQVDAQAIAADLSQPDAPRRVYEECRKRGLRIDMLINNAGFATHGCFEQVDGQRQQEEILLNVLAVTNMTHLFLPDMLDRNDGAVINVSSTAAFQPDPYMAVYGATKSYVLSFTEALYEENRNRGVKFLALCPGATETAFFDVVNAEEASVGRRGTAEDVVKAAMRALQGGKPYAVPGLQNYLGAQLARLLPRRRVLSIVGGMLRPRHSKKAPVNPAGGQEFM</sequence>
<proteinExistence type="inferred from homology"/>
<dbReference type="Proteomes" id="UP000310636">
    <property type="component" value="Unassembled WGS sequence"/>
</dbReference>
<gene>
    <name evidence="4" type="ORF">E6C55_25895</name>
</gene>
<dbReference type="Pfam" id="PF00106">
    <property type="entry name" value="adh_short"/>
    <property type="match status" value="1"/>
</dbReference>
<accession>A0A4S4BI90</accession>
<evidence type="ECO:0000256" key="1">
    <source>
        <dbReference type="ARBA" id="ARBA00006484"/>
    </source>
</evidence>
<keyword evidence="5" id="KW-1185">Reference proteome</keyword>
<evidence type="ECO:0000313" key="5">
    <source>
        <dbReference type="Proteomes" id="UP000310636"/>
    </source>
</evidence>
<keyword evidence="2" id="KW-0560">Oxidoreductase</keyword>
<dbReference type="PRINTS" id="PR00080">
    <property type="entry name" value="SDRFAMILY"/>
</dbReference>
<name>A0A4S4BI90_9BACL</name>
<protein>
    <submittedName>
        <fullName evidence="4">SDR family oxidoreductase</fullName>
    </submittedName>
</protein>
<evidence type="ECO:0000256" key="3">
    <source>
        <dbReference type="RuleBase" id="RU000363"/>
    </source>
</evidence>
<dbReference type="PANTHER" id="PTHR43899">
    <property type="entry name" value="RH59310P"/>
    <property type="match status" value="1"/>
</dbReference>
<organism evidence="4 5">
    <name type="scientific">Cohnella fermenti</name>
    <dbReference type="NCBI Taxonomy" id="2565925"/>
    <lineage>
        <taxon>Bacteria</taxon>
        <taxon>Bacillati</taxon>
        <taxon>Bacillota</taxon>
        <taxon>Bacilli</taxon>
        <taxon>Bacillales</taxon>
        <taxon>Paenibacillaceae</taxon>
        <taxon>Cohnella</taxon>
    </lineage>
</organism>
<dbReference type="PIRSF" id="PIRSF000126">
    <property type="entry name" value="11-beta-HSD1"/>
    <property type="match status" value="1"/>
</dbReference>
<comment type="similarity">
    <text evidence="1 3">Belongs to the short-chain dehydrogenases/reductases (SDR) family.</text>
</comment>
<dbReference type="InterPro" id="IPR002347">
    <property type="entry name" value="SDR_fam"/>
</dbReference>
<dbReference type="InterPro" id="IPR051019">
    <property type="entry name" value="VLCFA-Steroid_DH"/>
</dbReference>
<evidence type="ECO:0000256" key="2">
    <source>
        <dbReference type="ARBA" id="ARBA00023002"/>
    </source>
</evidence>
<dbReference type="Gene3D" id="3.40.50.720">
    <property type="entry name" value="NAD(P)-binding Rossmann-like Domain"/>
    <property type="match status" value="1"/>
</dbReference>